<evidence type="ECO:0000313" key="21">
    <source>
        <dbReference type="Proteomes" id="UP000799428"/>
    </source>
</evidence>
<evidence type="ECO:0000256" key="7">
    <source>
        <dbReference type="ARBA" id="ARBA00023277"/>
    </source>
</evidence>
<keyword evidence="6" id="KW-0325">Glycoprotein</keyword>
<comment type="similarity">
    <text evidence="2 17">Belongs to the glycosyl hydrolase 5 (cellulase A) family.</text>
</comment>
<keyword evidence="7" id="KW-0119">Carbohydrate metabolism</keyword>
<dbReference type="GO" id="GO:0071555">
    <property type="term" value="P:cell wall organization"/>
    <property type="evidence" value="ECO:0007669"/>
    <property type="project" value="UniProtKB-KW"/>
</dbReference>
<comment type="function">
    <text evidence="12">Beta-glucanases participate in the metabolism of beta-glucan, the main structural component of the cell wall. Acts on lutean, pustulan and 1,6-oligo-beta-D-glucosides.</text>
</comment>
<evidence type="ECO:0000256" key="11">
    <source>
        <dbReference type="ARBA" id="ARBA00036633"/>
    </source>
</evidence>
<dbReference type="EC" id="3.2.1.75" evidence="13"/>
<accession>A0A6G1KG54</accession>
<dbReference type="PANTHER" id="PTHR31297">
    <property type="entry name" value="GLUCAN ENDO-1,6-BETA-GLUCOSIDASE B"/>
    <property type="match status" value="1"/>
</dbReference>
<keyword evidence="8 17" id="KW-0326">Glycosidase</keyword>
<evidence type="ECO:0000256" key="18">
    <source>
        <dbReference type="SAM" id="SignalP"/>
    </source>
</evidence>
<dbReference type="InterPro" id="IPR050386">
    <property type="entry name" value="Glycosyl_hydrolase_5"/>
</dbReference>
<keyword evidence="3" id="KW-0964">Secreted</keyword>
<reference evidence="20" key="1">
    <citation type="journal article" date="2020" name="Stud. Mycol.">
        <title>101 Dothideomycetes genomes: a test case for predicting lifestyles and emergence of pathogens.</title>
        <authorList>
            <person name="Haridas S."/>
            <person name="Albert R."/>
            <person name="Binder M."/>
            <person name="Bloem J."/>
            <person name="Labutti K."/>
            <person name="Salamov A."/>
            <person name="Andreopoulos B."/>
            <person name="Baker S."/>
            <person name="Barry K."/>
            <person name="Bills G."/>
            <person name="Bluhm B."/>
            <person name="Cannon C."/>
            <person name="Castanera R."/>
            <person name="Culley D."/>
            <person name="Daum C."/>
            <person name="Ezra D."/>
            <person name="Gonzalez J."/>
            <person name="Henrissat B."/>
            <person name="Kuo A."/>
            <person name="Liang C."/>
            <person name="Lipzen A."/>
            <person name="Lutzoni F."/>
            <person name="Magnuson J."/>
            <person name="Mondo S."/>
            <person name="Nolan M."/>
            <person name="Ohm R."/>
            <person name="Pangilinan J."/>
            <person name="Park H.-J."/>
            <person name="Ramirez L."/>
            <person name="Alfaro M."/>
            <person name="Sun H."/>
            <person name="Tritt A."/>
            <person name="Yoshinaga Y."/>
            <person name="Zwiers L.-H."/>
            <person name="Turgeon B."/>
            <person name="Goodwin S."/>
            <person name="Spatafora J."/>
            <person name="Crous P."/>
            <person name="Grigoriev I."/>
        </authorList>
    </citation>
    <scope>NUCLEOTIDE SEQUENCE</scope>
    <source>
        <strain evidence="20">CBS 279.74</strain>
    </source>
</reference>
<proteinExistence type="inferred from homology"/>
<feature type="signal peptide" evidence="18">
    <location>
        <begin position="1"/>
        <end position="17"/>
    </location>
</feature>
<evidence type="ECO:0000256" key="14">
    <source>
        <dbReference type="ARBA" id="ARBA00041472"/>
    </source>
</evidence>
<comment type="catalytic activity">
    <reaction evidence="11">
        <text>Random hydrolysis of (1-&gt;6)-linkages in (1-&gt;6)-beta-D-glucans.</text>
        <dbReference type="EC" id="3.2.1.75"/>
    </reaction>
</comment>
<evidence type="ECO:0000256" key="13">
    <source>
        <dbReference type="ARBA" id="ARBA00038935"/>
    </source>
</evidence>
<evidence type="ECO:0000256" key="1">
    <source>
        <dbReference type="ARBA" id="ARBA00004613"/>
    </source>
</evidence>
<dbReference type="Pfam" id="PF00150">
    <property type="entry name" value="Cellulase"/>
    <property type="match status" value="1"/>
</dbReference>
<dbReference type="EMBL" id="MU005767">
    <property type="protein sequence ID" value="KAF2711760.1"/>
    <property type="molecule type" value="Genomic_DNA"/>
</dbReference>
<dbReference type="GO" id="GO:0009251">
    <property type="term" value="P:glucan catabolic process"/>
    <property type="evidence" value="ECO:0007669"/>
    <property type="project" value="TreeGrafter"/>
</dbReference>
<evidence type="ECO:0000256" key="2">
    <source>
        <dbReference type="ARBA" id="ARBA00005641"/>
    </source>
</evidence>
<dbReference type="GO" id="GO:0046557">
    <property type="term" value="F:glucan endo-1,6-beta-glucosidase activity"/>
    <property type="evidence" value="ECO:0007669"/>
    <property type="project" value="UniProtKB-EC"/>
</dbReference>
<evidence type="ECO:0000256" key="3">
    <source>
        <dbReference type="ARBA" id="ARBA00022525"/>
    </source>
</evidence>
<evidence type="ECO:0000256" key="9">
    <source>
        <dbReference type="ARBA" id="ARBA00023316"/>
    </source>
</evidence>
<dbReference type="SUPFAM" id="SSF51445">
    <property type="entry name" value="(Trans)glycosidases"/>
    <property type="match status" value="1"/>
</dbReference>
<evidence type="ECO:0000256" key="15">
    <source>
        <dbReference type="ARBA" id="ARBA00042025"/>
    </source>
</evidence>
<sequence>MKASLLSLLAISTAVSAWLPHERNFFGEQPNSVARNLAAGKGRSVKRYLSTFNKIRGVNLGSLFIVEPWMAGQAWEDMGCGDSKSEFDCMVKLGQEAGNTAFANHWDTWITEADLDSMQDYGINTVRVPVGYWFVEELVYADSEHFPQGGLAKLDRLCDWAASRDMYVILDLHGAPGAQVADQPFTGQYAAEVGFYQTYQFERAYSFLQAMTDRIHDYSQYRTVGMLEVVNEPAKGHANLVSEYYATAYAKIRESETNKSIPADQQLTIQFMDSAWGAGNAKTVLDSSSGVAYDDHRYLKYSNIEQSKSSYLSTSCSDTFGKDANSPVIIGEWSLSVDSDQENDADWTIADPNNTAFYQQWWASQVQAYERGLGWVFWSWKAQLGNDWRWSYSQAVEASIIPKDPSNAAQLANC</sequence>
<gene>
    <name evidence="20" type="ORF">K504DRAFT_374949</name>
</gene>
<dbReference type="OrthoDB" id="1887033at2759"/>
<keyword evidence="5 17" id="KW-0378">Hydrolase</keyword>
<name>A0A6G1KG54_9PLEO</name>
<dbReference type="PANTHER" id="PTHR31297:SF39">
    <property type="entry name" value="GLUCAN ENDO-1,6-BETA-GLUCOSIDASE B"/>
    <property type="match status" value="1"/>
</dbReference>
<dbReference type="InterPro" id="IPR017853">
    <property type="entry name" value="GH"/>
</dbReference>
<feature type="domain" description="Glycoside hydrolase family 5" evidence="19">
    <location>
        <begin position="95"/>
        <end position="382"/>
    </location>
</feature>
<evidence type="ECO:0000256" key="12">
    <source>
        <dbReference type="ARBA" id="ARBA00037628"/>
    </source>
</evidence>
<dbReference type="GO" id="GO:0004338">
    <property type="term" value="F:glucan exo-1,3-beta-glucosidase activity"/>
    <property type="evidence" value="ECO:0007669"/>
    <property type="project" value="TreeGrafter"/>
</dbReference>
<evidence type="ECO:0000256" key="10">
    <source>
        <dbReference type="ARBA" id="ARBA00023326"/>
    </source>
</evidence>
<protein>
    <recommendedName>
        <fullName evidence="13">glucan endo-1,6-beta-glucosidase</fullName>
        <ecNumber evidence="13">3.2.1.75</ecNumber>
    </recommendedName>
    <alternativeName>
        <fullName evidence="15">Beta-1,6-glucanase B</fullName>
    </alternativeName>
    <alternativeName>
        <fullName evidence="14">Endo-1,6-beta-D-glucanase B</fullName>
    </alternativeName>
    <alternativeName>
        <fullName evidence="16">Endo-1,6-beta-glucanase B</fullName>
    </alternativeName>
</protein>
<keyword evidence="21" id="KW-1185">Reference proteome</keyword>
<organism evidence="20 21">
    <name type="scientific">Pleomassaria siparia CBS 279.74</name>
    <dbReference type="NCBI Taxonomy" id="1314801"/>
    <lineage>
        <taxon>Eukaryota</taxon>
        <taxon>Fungi</taxon>
        <taxon>Dikarya</taxon>
        <taxon>Ascomycota</taxon>
        <taxon>Pezizomycotina</taxon>
        <taxon>Dothideomycetes</taxon>
        <taxon>Pleosporomycetidae</taxon>
        <taxon>Pleosporales</taxon>
        <taxon>Pleomassariaceae</taxon>
        <taxon>Pleomassaria</taxon>
    </lineage>
</organism>
<evidence type="ECO:0000313" key="20">
    <source>
        <dbReference type="EMBL" id="KAF2711760.1"/>
    </source>
</evidence>
<evidence type="ECO:0000256" key="6">
    <source>
        <dbReference type="ARBA" id="ARBA00023180"/>
    </source>
</evidence>
<evidence type="ECO:0000259" key="19">
    <source>
        <dbReference type="Pfam" id="PF00150"/>
    </source>
</evidence>
<dbReference type="Proteomes" id="UP000799428">
    <property type="component" value="Unassembled WGS sequence"/>
</dbReference>
<dbReference type="GO" id="GO:0005576">
    <property type="term" value="C:extracellular region"/>
    <property type="evidence" value="ECO:0007669"/>
    <property type="project" value="UniProtKB-SubCell"/>
</dbReference>
<dbReference type="InterPro" id="IPR001547">
    <property type="entry name" value="Glyco_hydro_5"/>
</dbReference>
<comment type="subcellular location">
    <subcellularLocation>
        <location evidence="1">Secreted</location>
    </subcellularLocation>
</comment>
<dbReference type="Gene3D" id="3.20.20.80">
    <property type="entry name" value="Glycosidases"/>
    <property type="match status" value="1"/>
</dbReference>
<dbReference type="GO" id="GO:0009986">
    <property type="term" value="C:cell surface"/>
    <property type="evidence" value="ECO:0007669"/>
    <property type="project" value="TreeGrafter"/>
</dbReference>
<evidence type="ECO:0000256" key="8">
    <source>
        <dbReference type="ARBA" id="ARBA00023295"/>
    </source>
</evidence>
<feature type="chain" id="PRO_5026316760" description="glucan endo-1,6-beta-glucosidase" evidence="18">
    <location>
        <begin position="18"/>
        <end position="414"/>
    </location>
</feature>
<keyword evidence="9" id="KW-0961">Cell wall biogenesis/degradation</keyword>
<dbReference type="AlphaFoldDB" id="A0A6G1KG54"/>
<keyword evidence="4 18" id="KW-0732">Signal</keyword>
<evidence type="ECO:0000256" key="4">
    <source>
        <dbReference type="ARBA" id="ARBA00022729"/>
    </source>
</evidence>
<evidence type="ECO:0000256" key="16">
    <source>
        <dbReference type="ARBA" id="ARBA00043257"/>
    </source>
</evidence>
<keyword evidence="10" id="KW-0624">Polysaccharide degradation</keyword>
<evidence type="ECO:0000256" key="5">
    <source>
        <dbReference type="ARBA" id="ARBA00022801"/>
    </source>
</evidence>
<evidence type="ECO:0000256" key="17">
    <source>
        <dbReference type="RuleBase" id="RU361153"/>
    </source>
</evidence>